<geneLocation type="plasmid" evidence="2 3">
    <name>pSglau1</name>
</geneLocation>
<keyword evidence="3" id="KW-1185">Reference proteome</keyword>
<sequence length="83" mass="8486">MTDPHAAGTGPSNGDRRELPPSKPGATPLRKKTLVKGAAEDDPTKHITPMGLGVHLDDAVACGLLATGSSPYDLHVTDAGLAF</sequence>
<name>A0A089XH14_STRGA</name>
<organism evidence="2 3">
    <name type="scientific">Streptomyces glaucescens</name>
    <dbReference type="NCBI Taxonomy" id="1907"/>
    <lineage>
        <taxon>Bacteria</taxon>
        <taxon>Bacillati</taxon>
        <taxon>Actinomycetota</taxon>
        <taxon>Actinomycetes</taxon>
        <taxon>Kitasatosporales</taxon>
        <taxon>Streptomycetaceae</taxon>
        <taxon>Streptomyces</taxon>
    </lineage>
</organism>
<dbReference type="Proteomes" id="UP000029482">
    <property type="component" value="Plasmid pSglau1"/>
</dbReference>
<reference evidence="3" key="1">
    <citation type="journal article" date="2015" name="J. Biotechnol.">
        <title>Complete genome sequence of the actinobacterium Streptomyces glaucescens GLA.O (DSM 40922) consisting of a linear chromosome and one linear plasmid.</title>
        <authorList>
            <person name="Ortseifen V."/>
            <person name="Winkler A."/>
            <person name="Albersmeier A."/>
            <person name="Wendler S."/>
            <person name="Puhler A."/>
            <person name="Kalinowski J."/>
            <person name="Ruckert C."/>
        </authorList>
    </citation>
    <scope>NUCLEOTIDE SEQUENCE [LARGE SCALE GENOMIC DNA]</scope>
    <source>
        <strain evidence="3">DSM 40922 / GLA O</strain>
        <plasmid evidence="3">pSglau1</plasmid>
    </source>
</reference>
<dbReference type="AlphaFoldDB" id="A0A089XH14"/>
<dbReference type="HOGENOM" id="CLU_2541115_0_0_11"/>
<protein>
    <submittedName>
        <fullName evidence="2">Uncharacterized protein</fullName>
    </submittedName>
</protein>
<dbReference type="KEGG" id="sgu:SGLAU_33255"/>
<feature type="region of interest" description="Disordered" evidence="1">
    <location>
        <begin position="1"/>
        <end position="46"/>
    </location>
</feature>
<evidence type="ECO:0000313" key="3">
    <source>
        <dbReference type="Proteomes" id="UP000029482"/>
    </source>
</evidence>
<gene>
    <name evidence="2" type="ORF">SGLAU_33255</name>
</gene>
<evidence type="ECO:0000313" key="2">
    <source>
        <dbReference type="EMBL" id="AIS02579.1"/>
    </source>
</evidence>
<proteinExistence type="predicted"/>
<evidence type="ECO:0000256" key="1">
    <source>
        <dbReference type="SAM" id="MobiDB-lite"/>
    </source>
</evidence>
<dbReference type="EMBL" id="CP009439">
    <property type="protein sequence ID" value="AIS02579.1"/>
    <property type="molecule type" value="Genomic_DNA"/>
</dbReference>
<accession>A0A089XH14</accession>
<keyword evidence="2" id="KW-0614">Plasmid</keyword>